<proteinExistence type="predicted"/>
<evidence type="ECO:0000256" key="1">
    <source>
        <dbReference type="SAM" id="MobiDB-lite"/>
    </source>
</evidence>
<evidence type="ECO:0008006" key="4">
    <source>
        <dbReference type="Google" id="ProtNLM"/>
    </source>
</evidence>
<accession>A0A0A0KY57</accession>
<dbReference type="Gramene" id="KGN53337">
    <property type="protein sequence ID" value="KGN53337"/>
    <property type="gene ID" value="Csa_4G047980"/>
</dbReference>
<gene>
    <name evidence="2" type="ORF">Csa_4G047980</name>
</gene>
<name>A0A0A0KY57_CUCSA</name>
<dbReference type="Proteomes" id="UP000029981">
    <property type="component" value="Chromosome 4"/>
</dbReference>
<dbReference type="eggNOG" id="ENOG502QPX0">
    <property type="taxonomic scope" value="Eukaryota"/>
</dbReference>
<organism evidence="2 3">
    <name type="scientific">Cucumis sativus</name>
    <name type="common">Cucumber</name>
    <dbReference type="NCBI Taxonomy" id="3659"/>
    <lineage>
        <taxon>Eukaryota</taxon>
        <taxon>Viridiplantae</taxon>
        <taxon>Streptophyta</taxon>
        <taxon>Embryophyta</taxon>
        <taxon>Tracheophyta</taxon>
        <taxon>Spermatophyta</taxon>
        <taxon>Magnoliopsida</taxon>
        <taxon>eudicotyledons</taxon>
        <taxon>Gunneridae</taxon>
        <taxon>Pentapetalae</taxon>
        <taxon>rosids</taxon>
        <taxon>fabids</taxon>
        <taxon>Cucurbitales</taxon>
        <taxon>Cucurbitaceae</taxon>
        <taxon>Benincaseae</taxon>
        <taxon>Cucumis</taxon>
    </lineage>
</organism>
<reference evidence="2 3" key="3">
    <citation type="journal article" date="2010" name="BMC Genomics">
        <title>Transcriptome sequencing and comparative analysis of cucumber flowers with different sex types.</title>
        <authorList>
            <person name="Guo S."/>
            <person name="Zheng Y."/>
            <person name="Joung J.G."/>
            <person name="Liu S."/>
            <person name="Zhang Z."/>
            <person name="Crasta O.R."/>
            <person name="Sobral B.W."/>
            <person name="Xu Y."/>
            <person name="Huang S."/>
            <person name="Fei Z."/>
        </authorList>
    </citation>
    <scope>NUCLEOTIDE SEQUENCE [LARGE SCALE GENOMIC DNA]</scope>
    <source>
        <strain evidence="3">cv. 9930</strain>
    </source>
</reference>
<sequence length="352" mass="38931">MQSPTALISFTSLTANMYSPDGPSSIFAIGPFAHEPQLVSPPLNFSTLTTEPSTPFTPPESIHLTTPSSPEVPFAQFVQPTLPKVESDNQYTFPNDDFQSYQFYPGSPVSHLISPRSVISRSGASSPLPDYDFASFGSQFLNFPLEVPPTLLNLDKHSIHNWRQRQSTDSCTQDSIEFKSSNDFVLNPQTSESMSDHHATNESQNIQILIDDGSKKEEEPGATNHRFSFELSDGDVLLQSVGSKPLESNELAVESSPIHEPFETTKENSPHGDHTSNVIEEKTKADGDEAHQRQEHHSVTLGSVKEFNFDNGNGSDTHNPNINSEWWINAKDGSTESTATGTWSFFPMTQQR</sequence>
<feature type="region of interest" description="Disordered" evidence="1">
    <location>
        <begin position="248"/>
        <end position="276"/>
    </location>
</feature>
<reference evidence="2 3" key="2">
    <citation type="journal article" date="2009" name="PLoS ONE">
        <title>An integrated genetic and cytogenetic map of the cucumber genome.</title>
        <authorList>
            <person name="Ren Y."/>
            <person name="Zhang Z."/>
            <person name="Liu J."/>
            <person name="Staub J.E."/>
            <person name="Han Y."/>
            <person name="Cheng Z."/>
            <person name="Li X."/>
            <person name="Lu J."/>
            <person name="Miao H."/>
            <person name="Kang H."/>
            <person name="Xie B."/>
            <person name="Gu X."/>
            <person name="Wang X."/>
            <person name="Du Y."/>
            <person name="Jin W."/>
            <person name="Huang S."/>
        </authorList>
    </citation>
    <scope>NUCLEOTIDE SEQUENCE [LARGE SCALE GENOMIC DNA]</scope>
    <source>
        <strain evidence="3">cv. 9930</strain>
    </source>
</reference>
<dbReference type="EMBL" id="CM002925">
    <property type="protein sequence ID" value="KGN53337.1"/>
    <property type="molecule type" value="Genomic_DNA"/>
</dbReference>
<dbReference type="InterPro" id="IPR040420">
    <property type="entry name" value="At1g76660-like"/>
</dbReference>
<dbReference type="PANTHER" id="PTHR31798:SF2">
    <property type="entry name" value="HYDROXYPROLINE-RICH GLYCOPROTEIN FAMILY PROTEIN"/>
    <property type="match status" value="1"/>
</dbReference>
<dbReference type="PANTHER" id="PTHR31798">
    <property type="entry name" value="HYDROXYPROLINE-RICH GLYCOPROTEIN-LIKE"/>
    <property type="match status" value="1"/>
</dbReference>
<dbReference type="AlphaFoldDB" id="A0A0A0KY57"/>
<reference evidence="2 3" key="4">
    <citation type="journal article" date="2011" name="BMC Genomics">
        <title>RNA-Seq improves annotation of protein-coding genes in the cucumber genome.</title>
        <authorList>
            <person name="Li Z."/>
            <person name="Zhang Z."/>
            <person name="Yan P."/>
            <person name="Huang S."/>
            <person name="Fei Z."/>
            <person name="Lin K."/>
        </authorList>
    </citation>
    <scope>NUCLEOTIDE SEQUENCE [LARGE SCALE GENOMIC DNA]</scope>
    <source>
        <strain evidence="3">cv. 9930</strain>
    </source>
</reference>
<evidence type="ECO:0000313" key="2">
    <source>
        <dbReference type="EMBL" id="KGN53337.1"/>
    </source>
</evidence>
<dbReference type="STRING" id="3659.A0A0A0KY57"/>
<feature type="compositionally biased region" description="Basic and acidic residues" evidence="1">
    <location>
        <begin position="260"/>
        <end position="276"/>
    </location>
</feature>
<protein>
    <recommendedName>
        <fullName evidence="4">Hydroxyproline-rich glycoprotein family protein</fullName>
    </recommendedName>
</protein>
<reference evidence="2 3" key="1">
    <citation type="journal article" date="2009" name="Nat. Genet.">
        <title>The genome of the cucumber, Cucumis sativus L.</title>
        <authorList>
            <person name="Huang S."/>
            <person name="Li R."/>
            <person name="Zhang Z."/>
            <person name="Li L."/>
            <person name="Gu X."/>
            <person name="Fan W."/>
            <person name="Lucas W.J."/>
            <person name="Wang X."/>
            <person name="Xie B."/>
            <person name="Ni P."/>
            <person name="Ren Y."/>
            <person name="Zhu H."/>
            <person name="Li J."/>
            <person name="Lin K."/>
            <person name="Jin W."/>
            <person name="Fei Z."/>
            <person name="Li G."/>
            <person name="Staub J."/>
            <person name="Kilian A."/>
            <person name="van der Vossen E.A."/>
            <person name="Wu Y."/>
            <person name="Guo J."/>
            <person name="He J."/>
            <person name="Jia Z."/>
            <person name="Ren Y."/>
            <person name="Tian G."/>
            <person name="Lu Y."/>
            <person name="Ruan J."/>
            <person name="Qian W."/>
            <person name="Wang M."/>
            <person name="Huang Q."/>
            <person name="Li B."/>
            <person name="Xuan Z."/>
            <person name="Cao J."/>
            <person name="Asan"/>
            <person name="Wu Z."/>
            <person name="Zhang J."/>
            <person name="Cai Q."/>
            <person name="Bai Y."/>
            <person name="Zhao B."/>
            <person name="Han Y."/>
            <person name="Li Y."/>
            <person name="Li X."/>
            <person name="Wang S."/>
            <person name="Shi Q."/>
            <person name="Liu S."/>
            <person name="Cho W.K."/>
            <person name="Kim J.Y."/>
            <person name="Xu Y."/>
            <person name="Heller-Uszynska K."/>
            <person name="Miao H."/>
            <person name="Cheng Z."/>
            <person name="Zhang S."/>
            <person name="Wu J."/>
            <person name="Yang Y."/>
            <person name="Kang H."/>
            <person name="Li M."/>
            <person name="Liang H."/>
            <person name="Ren X."/>
            <person name="Shi Z."/>
            <person name="Wen M."/>
            <person name="Jian M."/>
            <person name="Yang H."/>
            <person name="Zhang G."/>
            <person name="Yang Z."/>
            <person name="Chen R."/>
            <person name="Liu S."/>
            <person name="Li J."/>
            <person name="Ma L."/>
            <person name="Liu H."/>
            <person name="Zhou Y."/>
            <person name="Zhao J."/>
            <person name="Fang X."/>
            <person name="Li G."/>
            <person name="Fang L."/>
            <person name="Li Y."/>
            <person name="Liu D."/>
            <person name="Zheng H."/>
            <person name="Zhang Y."/>
            <person name="Qin N."/>
            <person name="Li Z."/>
            <person name="Yang G."/>
            <person name="Yang S."/>
            <person name="Bolund L."/>
            <person name="Kristiansen K."/>
            <person name="Zheng H."/>
            <person name="Li S."/>
            <person name="Zhang X."/>
            <person name="Yang H."/>
            <person name="Wang J."/>
            <person name="Sun R."/>
            <person name="Zhang B."/>
            <person name="Jiang S."/>
            <person name="Wang J."/>
            <person name="Du Y."/>
            <person name="Li S."/>
        </authorList>
    </citation>
    <scope>NUCLEOTIDE SEQUENCE [LARGE SCALE GENOMIC DNA]</scope>
    <source>
        <strain evidence="3">cv. 9930</strain>
    </source>
</reference>
<evidence type="ECO:0000313" key="3">
    <source>
        <dbReference type="Proteomes" id="UP000029981"/>
    </source>
</evidence>
<keyword evidence="3" id="KW-1185">Reference proteome</keyword>